<name>A0ABU6QTZ9_9FABA</name>
<sequence>MEKLLIFQTCKCKKNDQQNNENSEDHGIDGTINLQKRKEAYQKYLLTGFRTEALQLLRREQAQWLQRRRTATKRKSSGGDGNEGNVGHCGTTSGGCDLQWSKSAAARVVVGLGGHGGERRERWRLALGWAK</sequence>
<feature type="compositionally biased region" description="Basic residues" evidence="1">
    <location>
        <begin position="67"/>
        <end position="76"/>
    </location>
</feature>
<feature type="region of interest" description="Disordered" evidence="1">
    <location>
        <begin position="67"/>
        <end position="88"/>
    </location>
</feature>
<evidence type="ECO:0000313" key="3">
    <source>
        <dbReference type="Proteomes" id="UP001341840"/>
    </source>
</evidence>
<dbReference type="EMBL" id="JASCZI010001833">
    <property type="protein sequence ID" value="MED6115525.1"/>
    <property type="molecule type" value="Genomic_DNA"/>
</dbReference>
<organism evidence="2 3">
    <name type="scientific">Stylosanthes scabra</name>
    <dbReference type="NCBI Taxonomy" id="79078"/>
    <lineage>
        <taxon>Eukaryota</taxon>
        <taxon>Viridiplantae</taxon>
        <taxon>Streptophyta</taxon>
        <taxon>Embryophyta</taxon>
        <taxon>Tracheophyta</taxon>
        <taxon>Spermatophyta</taxon>
        <taxon>Magnoliopsida</taxon>
        <taxon>eudicotyledons</taxon>
        <taxon>Gunneridae</taxon>
        <taxon>Pentapetalae</taxon>
        <taxon>rosids</taxon>
        <taxon>fabids</taxon>
        <taxon>Fabales</taxon>
        <taxon>Fabaceae</taxon>
        <taxon>Papilionoideae</taxon>
        <taxon>50 kb inversion clade</taxon>
        <taxon>dalbergioids sensu lato</taxon>
        <taxon>Dalbergieae</taxon>
        <taxon>Pterocarpus clade</taxon>
        <taxon>Stylosanthes</taxon>
    </lineage>
</organism>
<evidence type="ECO:0008006" key="4">
    <source>
        <dbReference type="Google" id="ProtNLM"/>
    </source>
</evidence>
<evidence type="ECO:0000256" key="1">
    <source>
        <dbReference type="SAM" id="MobiDB-lite"/>
    </source>
</evidence>
<gene>
    <name evidence="2" type="ORF">PIB30_091542</name>
</gene>
<evidence type="ECO:0000313" key="2">
    <source>
        <dbReference type="EMBL" id="MED6115525.1"/>
    </source>
</evidence>
<comment type="caution">
    <text evidence="2">The sequence shown here is derived from an EMBL/GenBank/DDBJ whole genome shotgun (WGS) entry which is preliminary data.</text>
</comment>
<keyword evidence="3" id="KW-1185">Reference proteome</keyword>
<protein>
    <recommendedName>
        <fullName evidence="4">Lysozyme inhibitor LprI N-terminal domain-containing protein</fullName>
    </recommendedName>
</protein>
<accession>A0ABU6QTZ9</accession>
<proteinExistence type="predicted"/>
<reference evidence="2 3" key="1">
    <citation type="journal article" date="2023" name="Plants (Basel)">
        <title>Bridging the Gap: Combining Genomics and Transcriptomics Approaches to Understand Stylosanthes scabra, an Orphan Legume from the Brazilian Caatinga.</title>
        <authorList>
            <person name="Ferreira-Neto J.R.C."/>
            <person name="da Silva M.D."/>
            <person name="Binneck E."/>
            <person name="de Melo N.F."/>
            <person name="da Silva R.H."/>
            <person name="de Melo A.L.T.M."/>
            <person name="Pandolfi V."/>
            <person name="Bustamante F.O."/>
            <person name="Brasileiro-Vidal A.C."/>
            <person name="Benko-Iseppon A.M."/>
        </authorList>
    </citation>
    <scope>NUCLEOTIDE SEQUENCE [LARGE SCALE GENOMIC DNA]</scope>
    <source>
        <tissue evidence="2">Leaves</tissue>
    </source>
</reference>
<dbReference type="Proteomes" id="UP001341840">
    <property type="component" value="Unassembled WGS sequence"/>
</dbReference>